<evidence type="ECO:0000313" key="10">
    <source>
        <dbReference type="EMBL" id="MCH6469481.1"/>
    </source>
</evidence>
<evidence type="ECO:0000256" key="8">
    <source>
        <dbReference type="SAM" id="MobiDB-lite"/>
    </source>
</evidence>
<dbReference type="EMBL" id="JAKZBV010000001">
    <property type="protein sequence ID" value="MCH6469481.1"/>
    <property type="molecule type" value="Genomic_DNA"/>
</dbReference>
<dbReference type="PROSITE" id="PS50928">
    <property type="entry name" value="ABC_TM1"/>
    <property type="match status" value="1"/>
</dbReference>
<evidence type="ECO:0000256" key="2">
    <source>
        <dbReference type="ARBA" id="ARBA00022448"/>
    </source>
</evidence>
<keyword evidence="11" id="KW-1185">Reference proteome</keyword>
<comment type="subcellular location">
    <subcellularLocation>
        <location evidence="1 7">Cell membrane</location>
        <topology evidence="1 7">Multi-pass membrane protein</topology>
    </subcellularLocation>
</comment>
<dbReference type="InterPro" id="IPR035906">
    <property type="entry name" value="MetI-like_sf"/>
</dbReference>
<feature type="transmembrane region" description="Helical" evidence="7">
    <location>
        <begin position="96"/>
        <end position="120"/>
    </location>
</feature>
<organism evidence="10 11">
    <name type="scientific">Sinomonas terrae</name>
    <dbReference type="NCBI Taxonomy" id="2908838"/>
    <lineage>
        <taxon>Bacteria</taxon>
        <taxon>Bacillati</taxon>
        <taxon>Actinomycetota</taxon>
        <taxon>Actinomycetes</taxon>
        <taxon>Micrococcales</taxon>
        <taxon>Micrococcaceae</taxon>
        <taxon>Sinomonas</taxon>
    </lineage>
</organism>
<evidence type="ECO:0000256" key="6">
    <source>
        <dbReference type="ARBA" id="ARBA00023136"/>
    </source>
</evidence>
<keyword evidence="4 7" id="KW-0812">Transmembrane</keyword>
<evidence type="ECO:0000313" key="11">
    <source>
        <dbReference type="Proteomes" id="UP001202922"/>
    </source>
</evidence>
<dbReference type="PANTHER" id="PTHR43005">
    <property type="entry name" value="BLR7065 PROTEIN"/>
    <property type="match status" value="1"/>
</dbReference>
<dbReference type="Proteomes" id="UP001202922">
    <property type="component" value="Unassembled WGS sequence"/>
</dbReference>
<evidence type="ECO:0000256" key="5">
    <source>
        <dbReference type="ARBA" id="ARBA00022989"/>
    </source>
</evidence>
<dbReference type="PANTHER" id="PTHR43005:SF1">
    <property type="entry name" value="SPERMIDINE_PUTRESCINE TRANSPORT SYSTEM PERMEASE PROTEIN"/>
    <property type="match status" value="1"/>
</dbReference>
<protein>
    <submittedName>
        <fullName evidence="10">Sugar ABC transporter permease</fullName>
    </submittedName>
</protein>
<comment type="similarity">
    <text evidence="7">Belongs to the binding-protein-dependent transport system permease family.</text>
</comment>
<comment type="caution">
    <text evidence="10">The sequence shown here is derived from an EMBL/GenBank/DDBJ whole genome shotgun (WGS) entry which is preliminary data.</text>
</comment>
<name>A0ABS9TYQ7_9MICC</name>
<dbReference type="CDD" id="cd06261">
    <property type="entry name" value="TM_PBP2"/>
    <property type="match status" value="1"/>
</dbReference>
<dbReference type="Gene3D" id="1.10.3720.10">
    <property type="entry name" value="MetI-like"/>
    <property type="match status" value="1"/>
</dbReference>
<keyword evidence="2 7" id="KW-0813">Transport</keyword>
<keyword evidence="3" id="KW-1003">Cell membrane</keyword>
<feature type="transmembrane region" description="Helical" evidence="7">
    <location>
        <begin position="36"/>
        <end position="60"/>
    </location>
</feature>
<feature type="transmembrane region" description="Helical" evidence="7">
    <location>
        <begin position="132"/>
        <end position="151"/>
    </location>
</feature>
<feature type="transmembrane region" description="Helical" evidence="7">
    <location>
        <begin position="283"/>
        <end position="308"/>
    </location>
</feature>
<evidence type="ECO:0000256" key="1">
    <source>
        <dbReference type="ARBA" id="ARBA00004651"/>
    </source>
</evidence>
<keyword evidence="6 7" id="KW-0472">Membrane</keyword>
<evidence type="ECO:0000256" key="3">
    <source>
        <dbReference type="ARBA" id="ARBA00022475"/>
    </source>
</evidence>
<evidence type="ECO:0000259" key="9">
    <source>
        <dbReference type="PROSITE" id="PS50928"/>
    </source>
</evidence>
<feature type="domain" description="ABC transmembrane type-1" evidence="9">
    <location>
        <begin position="97"/>
        <end position="307"/>
    </location>
</feature>
<feature type="transmembrane region" description="Helical" evidence="7">
    <location>
        <begin position="239"/>
        <end position="263"/>
    </location>
</feature>
<dbReference type="Pfam" id="PF00528">
    <property type="entry name" value="BPD_transp_1"/>
    <property type="match status" value="1"/>
</dbReference>
<keyword evidence="5 7" id="KW-1133">Transmembrane helix</keyword>
<feature type="region of interest" description="Disordered" evidence="8">
    <location>
        <begin position="1"/>
        <end position="28"/>
    </location>
</feature>
<dbReference type="SUPFAM" id="SSF161098">
    <property type="entry name" value="MetI-like"/>
    <property type="match status" value="1"/>
</dbReference>
<accession>A0ABS9TYQ7</accession>
<dbReference type="InterPro" id="IPR000515">
    <property type="entry name" value="MetI-like"/>
</dbReference>
<reference evidence="10 11" key="1">
    <citation type="submission" date="2022-03" db="EMBL/GenBank/DDBJ databases">
        <title>Sinomonas sp. isolated from a soil.</title>
        <authorList>
            <person name="Han J."/>
            <person name="Kim D.-U."/>
        </authorList>
    </citation>
    <scope>NUCLEOTIDE SEQUENCE [LARGE SCALE GENOMIC DNA]</scope>
    <source>
        <strain evidence="10 11">5-5</strain>
    </source>
</reference>
<gene>
    <name evidence="10" type="ORF">L0M17_05655</name>
</gene>
<evidence type="ECO:0000256" key="4">
    <source>
        <dbReference type="ARBA" id="ARBA00022692"/>
    </source>
</evidence>
<proteinExistence type="inferred from homology"/>
<sequence length="323" mass="35419">MTVRKNAPQGRNAAPSSGGTTPAGRRRTVSERNRPLWLLTPGALLIGLIIAVPLALGVYISMLQLDQYTIRKWVSAPFIGLKNFVEAFTGTDLVHAFFNSVSFSVIATLITVPIGVYAALATQNRFGGRSLVRSLFLVPYVLPSFVVGTFWRTMLQPDGIVNKFLSGLGIAPPQWLYGPASYWVLIAVEVWAAWPFIYLMALAGLQSVDQEVHEAAAIDGALWWTKLRYVIFPYLKGPVALAFLIATLHHLNNFTLAFLLFGVPAPTDVQLLPTLVYSMSFTSLRFGMGAAMALLSLVLIALPLFFYLRAVRLDTGTEKGGKR</sequence>
<feature type="transmembrane region" description="Helical" evidence="7">
    <location>
        <begin position="182"/>
        <end position="205"/>
    </location>
</feature>
<evidence type="ECO:0000256" key="7">
    <source>
        <dbReference type="RuleBase" id="RU363032"/>
    </source>
</evidence>